<feature type="domain" description="SIS" evidence="12">
    <location>
        <begin position="465"/>
        <end position="606"/>
    </location>
</feature>
<reference evidence="13 14" key="1">
    <citation type="submission" date="2016-01" db="EMBL/GenBank/DDBJ databases">
        <title>High potential of lignocellulose degradation of a new Verrucomicrobia species.</title>
        <authorList>
            <person name="Wang Y."/>
            <person name="Shi Y."/>
            <person name="Qiu Z."/>
            <person name="Liu S."/>
            <person name="Yang H."/>
        </authorList>
    </citation>
    <scope>NUCLEOTIDE SEQUENCE [LARGE SCALE GENOMIC DNA]</scope>
    <source>
        <strain evidence="13 14">TSB47</strain>
    </source>
</reference>
<evidence type="ECO:0000256" key="4">
    <source>
        <dbReference type="ARBA" id="ARBA00016090"/>
    </source>
</evidence>
<keyword evidence="6 10" id="KW-0032">Aminotransferase</keyword>
<dbReference type="GO" id="GO:0097367">
    <property type="term" value="F:carbohydrate derivative binding"/>
    <property type="evidence" value="ECO:0007669"/>
    <property type="project" value="InterPro"/>
</dbReference>
<dbReference type="InterPro" id="IPR029055">
    <property type="entry name" value="Ntn_hydrolases_N"/>
</dbReference>
<keyword evidence="8" id="KW-0677">Repeat</keyword>
<dbReference type="SUPFAM" id="SSF56235">
    <property type="entry name" value="N-terminal nucleophile aminohydrolases (Ntn hydrolases)"/>
    <property type="match status" value="1"/>
</dbReference>
<dbReference type="AlphaFoldDB" id="A0A178IMT6"/>
<dbReference type="EC" id="2.6.1.16" evidence="3 10"/>
<keyword evidence="9" id="KW-0315">Glutamine amidotransferase</keyword>
<feature type="domain" description="Glutamine amidotransferase type-2" evidence="11">
    <location>
        <begin position="2"/>
        <end position="225"/>
    </location>
</feature>
<comment type="function">
    <text evidence="10">Catalyzes the first step in hexosamine metabolism, converting fructose-6P into glucosamine-6P using glutamine as a nitrogen source.</text>
</comment>
<dbReference type="InterPro" id="IPR017932">
    <property type="entry name" value="GATase_2_dom"/>
</dbReference>
<evidence type="ECO:0000256" key="2">
    <source>
        <dbReference type="ARBA" id="ARBA00004496"/>
    </source>
</evidence>
<dbReference type="GO" id="GO:0006487">
    <property type="term" value="P:protein N-linked glycosylation"/>
    <property type="evidence" value="ECO:0007669"/>
    <property type="project" value="TreeGrafter"/>
</dbReference>
<evidence type="ECO:0000256" key="3">
    <source>
        <dbReference type="ARBA" id="ARBA00012916"/>
    </source>
</evidence>
<dbReference type="EMBL" id="LRRQ01000035">
    <property type="protein sequence ID" value="OAM91212.1"/>
    <property type="molecule type" value="Genomic_DNA"/>
</dbReference>
<dbReference type="HAMAP" id="MF_00164">
    <property type="entry name" value="GlmS"/>
    <property type="match status" value="1"/>
</dbReference>
<comment type="subunit">
    <text evidence="10">Homodimer.</text>
</comment>
<sequence length="616" mass="67422">MCGIVGYVGKQKAASILIEGLKRLEYRGYDSAGLAVLQGSRIDVAKKAGRVDVLAKAAGRHRFTGTTGIGHTRWATHGGVTDANAHPHLSSDGKFALIHNGVIENYAGMKRFLVGKGYAFASETDTEALVNLIAYHYEKEPETDGKSRFLESVRRALMHVEGTYGIAVLCTDCPGEIVAARKASPLVLGVGDQEYILASDVSALVSRTQNVVYLKDGELLHLTPANFSIITQDEEDVSPVVDRITWDIADAELGDYRHFMEKEIFEQPAALENAMRGRFAEDGSTALFGGLNLTPAELRQVDRLVFLGCGTAWHACLVAEHLIERFARVPVEVDYASEFRYRNTPLDRDTLFFVMSQSGETIDTLGALREAKRKGFKVLAINNTVGSSIARESDGGIYQHVGPEIGVASTKAFTSQLLLGAIIALYIARMRDMSFNDGVEYVKAVKSAPALVRRVLEQAPRIREIAKRYAHYKDMLFLGRLSLFPIALEGALKLKEISYIHAEGYPAAEMKHGPIALVSPECPAVFFAPRGEIFNKLVSSIQEIKARHGKTIVITTEGCELPPGVADEIIYLPDCHEAVLPVVATIPVQLLSYYIAVERGCDVDKPRNLAKSVTVE</sequence>
<dbReference type="Pfam" id="PF13522">
    <property type="entry name" value="GATase_6"/>
    <property type="match status" value="1"/>
</dbReference>
<evidence type="ECO:0000256" key="5">
    <source>
        <dbReference type="ARBA" id="ARBA00022490"/>
    </source>
</evidence>
<dbReference type="FunFam" id="3.60.20.10:FF:000006">
    <property type="entry name" value="Glutamine--fructose-6-phosphate aminotransferase [isomerizing]"/>
    <property type="match status" value="1"/>
</dbReference>
<dbReference type="GO" id="GO:0006002">
    <property type="term" value="P:fructose 6-phosphate metabolic process"/>
    <property type="evidence" value="ECO:0007669"/>
    <property type="project" value="TreeGrafter"/>
</dbReference>
<dbReference type="InterPro" id="IPR047084">
    <property type="entry name" value="GFAT_N"/>
</dbReference>
<keyword evidence="14" id="KW-1185">Reference proteome</keyword>
<feature type="initiator methionine" description="Removed" evidence="10">
    <location>
        <position position="1"/>
    </location>
</feature>
<dbReference type="GO" id="GO:0006047">
    <property type="term" value="P:UDP-N-acetylglucosamine metabolic process"/>
    <property type="evidence" value="ECO:0007669"/>
    <property type="project" value="TreeGrafter"/>
</dbReference>
<keyword evidence="7 10" id="KW-0808">Transferase</keyword>
<dbReference type="GO" id="GO:0005975">
    <property type="term" value="P:carbohydrate metabolic process"/>
    <property type="evidence" value="ECO:0007669"/>
    <property type="project" value="UniProtKB-UniRule"/>
</dbReference>
<dbReference type="PROSITE" id="PS51278">
    <property type="entry name" value="GATASE_TYPE_2"/>
    <property type="match status" value="1"/>
</dbReference>
<dbReference type="SUPFAM" id="SSF53697">
    <property type="entry name" value="SIS domain"/>
    <property type="match status" value="1"/>
</dbReference>
<evidence type="ECO:0000256" key="8">
    <source>
        <dbReference type="ARBA" id="ARBA00022737"/>
    </source>
</evidence>
<evidence type="ECO:0000259" key="12">
    <source>
        <dbReference type="PROSITE" id="PS51464"/>
    </source>
</evidence>
<dbReference type="InterPro" id="IPR035466">
    <property type="entry name" value="GlmS/AgaS_SIS"/>
</dbReference>
<evidence type="ECO:0000256" key="6">
    <source>
        <dbReference type="ARBA" id="ARBA00022576"/>
    </source>
</evidence>
<proteinExistence type="inferred from homology"/>
<dbReference type="InterPro" id="IPR001347">
    <property type="entry name" value="SIS_dom"/>
</dbReference>
<comment type="caution">
    <text evidence="13">The sequence shown here is derived from an EMBL/GenBank/DDBJ whole genome shotgun (WGS) entry which is preliminary data.</text>
</comment>
<dbReference type="Pfam" id="PF01380">
    <property type="entry name" value="SIS"/>
    <property type="match status" value="2"/>
</dbReference>
<dbReference type="NCBIfam" id="TIGR01135">
    <property type="entry name" value="glmS"/>
    <property type="match status" value="1"/>
</dbReference>
<dbReference type="CDD" id="cd05009">
    <property type="entry name" value="SIS_GlmS_GlmD_2"/>
    <property type="match status" value="1"/>
</dbReference>
<dbReference type="CDD" id="cd00714">
    <property type="entry name" value="GFAT"/>
    <property type="match status" value="1"/>
</dbReference>
<dbReference type="GO" id="GO:0005829">
    <property type="term" value="C:cytosol"/>
    <property type="evidence" value="ECO:0007669"/>
    <property type="project" value="TreeGrafter"/>
</dbReference>
<dbReference type="RefSeq" id="WP_068769014.1">
    <property type="nucleotide sequence ID" value="NZ_CP109796.1"/>
</dbReference>
<comment type="subcellular location">
    <subcellularLocation>
        <location evidence="2 10">Cytoplasm</location>
    </subcellularLocation>
</comment>
<evidence type="ECO:0000256" key="10">
    <source>
        <dbReference type="HAMAP-Rule" id="MF_00164"/>
    </source>
</evidence>
<dbReference type="NCBIfam" id="NF001484">
    <property type="entry name" value="PRK00331.1"/>
    <property type="match status" value="1"/>
</dbReference>
<accession>A0A178IMT6</accession>
<dbReference type="PANTHER" id="PTHR10937">
    <property type="entry name" value="GLUCOSAMINE--FRUCTOSE-6-PHOSPHATE AMINOTRANSFERASE, ISOMERIZING"/>
    <property type="match status" value="1"/>
</dbReference>
<dbReference type="InterPro" id="IPR005855">
    <property type="entry name" value="GFAT"/>
</dbReference>
<dbReference type="PANTHER" id="PTHR10937:SF0">
    <property type="entry name" value="GLUTAMINE--FRUCTOSE-6-PHOSPHATE TRANSAMINASE (ISOMERIZING)"/>
    <property type="match status" value="1"/>
</dbReference>
<name>A0A178IMT6_9BACT</name>
<dbReference type="InterPro" id="IPR035490">
    <property type="entry name" value="GlmS/FrlB_SIS"/>
</dbReference>
<dbReference type="GO" id="GO:0004360">
    <property type="term" value="F:glutamine-fructose-6-phosphate transaminase (isomerizing) activity"/>
    <property type="evidence" value="ECO:0007669"/>
    <property type="project" value="UniProtKB-UniRule"/>
</dbReference>
<evidence type="ECO:0000313" key="13">
    <source>
        <dbReference type="EMBL" id="OAM91212.1"/>
    </source>
</evidence>
<dbReference type="CDD" id="cd05008">
    <property type="entry name" value="SIS_GlmS_GlmD_1"/>
    <property type="match status" value="1"/>
</dbReference>
<organism evidence="13 14">
    <name type="scientific">Termitidicoccus mucosus</name>
    <dbReference type="NCBI Taxonomy" id="1184151"/>
    <lineage>
        <taxon>Bacteria</taxon>
        <taxon>Pseudomonadati</taxon>
        <taxon>Verrucomicrobiota</taxon>
        <taxon>Opitutia</taxon>
        <taxon>Opitutales</taxon>
        <taxon>Opitutaceae</taxon>
        <taxon>Termitidicoccus</taxon>
    </lineage>
</organism>
<gene>
    <name evidence="10" type="primary">glmS</name>
    <name evidence="13" type="ORF">AW736_04335</name>
</gene>
<dbReference type="FunFam" id="3.40.50.10490:FF:000001">
    <property type="entry name" value="Glutamine--fructose-6-phosphate aminotransferase [isomerizing]"/>
    <property type="match status" value="1"/>
</dbReference>
<protein>
    <recommendedName>
        <fullName evidence="4 10">Glutamine--fructose-6-phosphate aminotransferase [isomerizing]</fullName>
        <ecNumber evidence="3 10">2.6.1.16</ecNumber>
    </recommendedName>
    <alternativeName>
        <fullName evidence="10">D-fructose-6-phosphate amidotransferase</fullName>
    </alternativeName>
    <alternativeName>
        <fullName evidence="10">GFAT</fullName>
    </alternativeName>
    <alternativeName>
        <fullName evidence="10">Glucosamine-6-phosphate synthase</fullName>
    </alternativeName>
    <alternativeName>
        <fullName evidence="10">Hexosephosphate aminotransferase</fullName>
    </alternativeName>
    <alternativeName>
        <fullName evidence="10">L-glutamine--D-fructose-6-phosphate amidotransferase</fullName>
    </alternativeName>
</protein>
<dbReference type="Gene3D" id="3.40.50.10490">
    <property type="entry name" value="Glucose-6-phosphate isomerase like protein, domain 1"/>
    <property type="match status" value="2"/>
</dbReference>
<evidence type="ECO:0000256" key="1">
    <source>
        <dbReference type="ARBA" id="ARBA00001031"/>
    </source>
</evidence>
<dbReference type="PROSITE" id="PS51464">
    <property type="entry name" value="SIS"/>
    <property type="match status" value="2"/>
</dbReference>
<evidence type="ECO:0000256" key="9">
    <source>
        <dbReference type="ARBA" id="ARBA00022962"/>
    </source>
</evidence>
<dbReference type="InterPro" id="IPR046348">
    <property type="entry name" value="SIS_dom_sf"/>
</dbReference>
<feature type="domain" description="SIS" evidence="12">
    <location>
        <begin position="294"/>
        <end position="433"/>
    </location>
</feature>
<dbReference type="Gene3D" id="3.60.20.10">
    <property type="entry name" value="Glutamine Phosphoribosylpyrophosphate, subunit 1, domain 1"/>
    <property type="match status" value="1"/>
</dbReference>
<feature type="active site" description="For Fru-6P isomerization activity" evidence="10">
    <location>
        <position position="611"/>
    </location>
</feature>
<feature type="active site" description="Nucleophile; for GATase activity" evidence="10">
    <location>
        <position position="2"/>
    </location>
</feature>
<evidence type="ECO:0000259" key="11">
    <source>
        <dbReference type="PROSITE" id="PS51278"/>
    </source>
</evidence>
<keyword evidence="5 10" id="KW-0963">Cytoplasm</keyword>
<evidence type="ECO:0000256" key="7">
    <source>
        <dbReference type="ARBA" id="ARBA00022679"/>
    </source>
</evidence>
<dbReference type="OrthoDB" id="106547at2"/>
<dbReference type="Proteomes" id="UP000078486">
    <property type="component" value="Unassembled WGS sequence"/>
</dbReference>
<evidence type="ECO:0000313" key="14">
    <source>
        <dbReference type="Proteomes" id="UP000078486"/>
    </source>
</evidence>
<dbReference type="STRING" id="1184151.AW736_04335"/>
<comment type="catalytic activity">
    <reaction evidence="1 10">
        <text>D-fructose 6-phosphate + L-glutamine = D-glucosamine 6-phosphate + L-glutamate</text>
        <dbReference type="Rhea" id="RHEA:13237"/>
        <dbReference type="ChEBI" id="CHEBI:29985"/>
        <dbReference type="ChEBI" id="CHEBI:58359"/>
        <dbReference type="ChEBI" id="CHEBI:58725"/>
        <dbReference type="ChEBI" id="CHEBI:61527"/>
        <dbReference type="EC" id="2.6.1.16"/>
    </reaction>
</comment>